<dbReference type="AlphaFoldDB" id="A0A4V3BAR9"/>
<feature type="region of interest" description="Disordered" evidence="1">
    <location>
        <begin position="42"/>
        <end position="71"/>
    </location>
</feature>
<sequence length="71" mass="7626">MSHSSFPLDDNVLPASSHLRRRSRLGAFLDAQSRALRALIGIGGGTAGARPPRSAGERWGGTYLPVDDRPR</sequence>
<dbReference type="Proteomes" id="UP000295701">
    <property type="component" value="Unassembled WGS sequence"/>
</dbReference>
<reference evidence="2 3" key="1">
    <citation type="submission" date="2019-03" db="EMBL/GenBank/DDBJ databases">
        <title>Primorskyibacter sp. SS33 isolated from sediments.</title>
        <authorList>
            <person name="Xunke S."/>
        </authorList>
    </citation>
    <scope>NUCLEOTIDE SEQUENCE [LARGE SCALE GENOMIC DNA]</scope>
    <source>
        <strain evidence="2 3">SS33</strain>
    </source>
</reference>
<evidence type="ECO:0000313" key="3">
    <source>
        <dbReference type="Proteomes" id="UP000295701"/>
    </source>
</evidence>
<comment type="caution">
    <text evidence="2">The sequence shown here is derived from an EMBL/GenBank/DDBJ whole genome shotgun (WGS) entry which is preliminary data.</text>
</comment>
<evidence type="ECO:0000313" key="2">
    <source>
        <dbReference type="EMBL" id="TDL84129.1"/>
    </source>
</evidence>
<organism evidence="2 3">
    <name type="scientific">Palleronia sediminis</name>
    <dbReference type="NCBI Taxonomy" id="2547833"/>
    <lineage>
        <taxon>Bacteria</taxon>
        <taxon>Pseudomonadati</taxon>
        <taxon>Pseudomonadota</taxon>
        <taxon>Alphaproteobacteria</taxon>
        <taxon>Rhodobacterales</taxon>
        <taxon>Roseobacteraceae</taxon>
        <taxon>Palleronia</taxon>
    </lineage>
</organism>
<gene>
    <name evidence="2" type="ORF">E2L08_01265</name>
</gene>
<dbReference type="EMBL" id="SNAA01000001">
    <property type="protein sequence ID" value="TDL84129.1"/>
    <property type="molecule type" value="Genomic_DNA"/>
</dbReference>
<protein>
    <submittedName>
        <fullName evidence="2">Uncharacterized protein</fullName>
    </submittedName>
</protein>
<dbReference type="RefSeq" id="WP_133395228.1">
    <property type="nucleotide sequence ID" value="NZ_SNAA01000001.1"/>
</dbReference>
<keyword evidence="3" id="KW-1185">Reference proteome</keyword>
<accession>A0A4V3BAR9</accession>
<evidence type="ECO:0000256" key="1">
    <source>
        <dbReference type="SAM" id="MobiDB-lite"/>
    </source>
</evidence>
<proteinExistence type="predicted"/>
<name>A0A4V3BAR9_9RHOB</name>